<keyword evidence="1" id="KW-0812">Transmembrane</keyword>
<feature type="transmembrane region" description="Helical" evidence="1">
    <location>
        <begin position="13"/>
        <end position="33"/>
    </location>
</feature>
<evidence type="ECO:0000256" key="1">
    <source>
        <dbReference type="SAM" id="Phobius"/>
    </source>
</evidence>
<keyword evidence="3" id="KW-1185">Reference proteome</keyword>
<dbReference type="InterPro" id="IPR008620">
    <property type="entry name" value="FixH"/>
</dbReference>
<evidence type="ECO:0000313" key="2">
    <source>
        <dbReference type="EMBL" id="RPJ67402.1"/>
    </source>
</evidence>
<dbReference type="OrthoDB" id="5295180at2"/>
<organism evidence="2 3">
    <name type="scientific">Alteromonas sediminis</name>
    <dbReference type="NCBI Taxonomy" id="2259342"/>
    <lineage>
        <taxon>Bacteria</taxon>
        <taxon>Pseudomonadati</taxon>
        <taxon>Pseudomonadota</taxon>
        <taxon>Gammaproteobacteria</taxon>
        <taxon>Alteromonadales</taxon>
        <taxon>Alteromonadaceae</taxon>
        <taxon>Alteromonas/Salinimonas group</taxon>
        <taxon>Alteromonas</taxon>
    </lineage>
</organism>
<keyword evidence="1" id="KW-0472">Membrane</keyword>
<dbReference type="Pfam" id="PF05751">
    <property type="entry name" value="FixH"/>
    <property type="match status" value="1"/>
</dbReference>
<dbReference type="Proteomes" id="UP000275281">
    <property type="component" value="Unassembled WGS sequence"/>
</dbReference>
<accession>A0A3N5Y1B2</accession>
<name>A0A3N5Y1B2_9ALTE</name>
<sequence length="166" mass="19117">MKTENLVPWYKQFWPWFLIAIPTSSFIVGGIVIHFATTTTDSLVVDDYYKEGRAINARLDKKERAKYLNITTEIDIQKSGAASVVFHSGRPKSGEAIKLMFYHVTLQDKDQEILLTRDANGVYRGFVEGMPKQGKWRVTLLPLNEEWKIQQTLYFPQNGPFAFNPK</sequence>
<evidence type="ECO:0000313" key="3">
    <source>
        <dbReference type="Proteomes" id="UP000275281"/>
    </source>
</evidence>
<keyword evidence="1" id="KW-1133">Transmembrane helix</keyword>
<dbReference type="RefSeq" id="WP_124027302.1">
    <property type="nucleotide sequence ID" value="NZ_JBHRSN010000015.1"/>
</dbReference>
<gene>
    <name evidence="2" type="ORF">DRW07_07720</name>
</gene>
<protein>
    <recommendedName>
        <fullName evidence="4">Nitrogen fixation protein FixH</fullName>
    </recommendedName>
</protein>
<dbReference type="AlphaFoldDB" id="A0A3N5Y1B2"/>
<reference evidence="2 3" key="1">
    <citation type="submission" date="2018-11" db="EMBL/GenBank/DDBJ databases">
        <authorList>
            <person name="Ye M.-Q."/>
            <person name="Du Z.-J."/>
        </authorList>
    </citation>
    <scope>NUCLEOTIDE SEQUENCE [LARGE SCALE GENOMIC DNA]</scope>
    <source>
        <strain evidence="2 3">U0105</strain>
    </source>
</reference>
<proteinExistence type="predicted"/>
<comment type="caution">
    <text evidence="2">The sequence shown here is derived from an EMBL/GenBank/DDBJ whole genome shotgun (WGS) entry which is preliminary data.</text>
</comment>
<dbReference type="EMBL" id="RPOK01000002">
    <property type="protein sequence ID" value="RPJ67402.1"/>
    <property type="molecule type" value="Genomic_DNA"/>
</dbReference>
<evidence type="ECO:0008006" key="4">
    <source>
        <dbReference type="Google" id="ProtNLM"/>
    </source>
</evidence>